<feature type="transmembrane region" description="Helical" evidence="7">
    <location>
        <begin position="90"/>
        <end position="116"/>
    </location>
</feature>
<evidence type="ECO:0000256" key="6">
    <source>
        <dbReference type="ARBA" id="ARBA00023136"/>
    </source>
</evidence>
<protein>
    <recommendedName>
        <fullName evidence="7">TRAP transporter small permease protein</fullName>
    </recommendedName>
</protein>
<evidence type="ECO:0000256" key="4">
    <source>
        <dbReference type="ARBA" id="ARBA00022692"/>
    </source>
</evidence>
<keyword evidence="5 7" id="KW-1133">Transmembrane helix</keyword>
<feature type="transmembrane region" description="Helical" evidence="7">
    <location>
        <begin position="136"/>
        <end position="161"/>
    </location>
</feature>
<dbReference type="Pfam" id="PF04290">
    <property type="entry name" value="DctQ"/>
    <property type="match status" value="1"/>
</dbReference>
<comment type="function">
    <text evidence="7">Part of the tripartite ATP-independent periplasmic (TRAP) transport system.</text>
</comment>
<keyword evidence="7" id="KW-0997">Cell inner membrane</keyword>
<keyword evidence="3" id="KW-1003">Cell membrane</keyword>
<evidence type="ECO:0000256" key="7">
    <source>
        <dbReference type="RuleBase" id="RU369079"/>
    </source>
</evidence>
<keyword evidence="6 7" id="KW-0472">Membrane</keyword>
<comment type="caution">
    <text evidence="9">The sequence shown here is derived from an EMBL/GenBank/DDBJ whole genome shotgun (WGS) entry which is preliminary data.</text>
</comment>
<organism evidence="9 10">
    <name type="scientific">Pararhodobacter zhoushanensis</name>
    <dbReference type="NCBI Taxonomy" id="2479545"/>
    <lineage>
        <taxon>Bacteria</taxon>
        <taxon>Pseudomonadati</taxon>
        <taxon>Pseudomonadota</taxon>
        <taxon>Alphaproteobacteria</taxon>
        <taxon>Rhodobacterales</taxon>
        <taxon>Paracoccaceae</taxon>
        <taxon>Pararhodobacter</taxon>
    </lineage>
</organism>
<dbReference type="Proteomes" id="UP001208938">
    <property type="component" value="Unassembled WGS sequence"/>
</dbReference>
<evidence type="ECO:0000313" key="10">
    <source>
        <dbReference type="Proteomes" id="UP001208938"/>
    </source>
</evidence>
<keyword evidence="2 7" id="KW-0813">Transport</keyword>
<feature type="domain" description="Tripartite ATP-independent periplasmic transporters DctQ component" evidence="8">
    <location>
        <begin position="26"/>
        <end position="157"/>
    </location>
</feature>
<comment type="subcellular location">
    <subcellularLocation>
        <location evidence="7">Cell inner membrane</location>
        <topology evidence="7">Multi-pass membrane protein</topology>
    </subcellularLocation>
    <subcellularLocation>
        <location evidence="1">Cell membrane</location>
        <topology evidence="1">Multi-pass membrane protein</topology>
    </subcellularLocation>
</comment>
<evidence type="ECO:0000256" key="3">
    <source>
        <dbReference type="ARBA" id="ARBA00022475"/>
    </source>
</evidence>
<proteinExistence type="inferred from homology"/>
<accession>A0ABT3H599</accession>
<feature type="transmembrane region" description="Helical" evidence="7">
    <location>
        <begin position="12"/>
        <end position="32"/>
    </location>
</feature>
<evidence type="ECO:0000256" key="2">
    <source>
        <dbReference type="ARBA" id="ARBA00022448"/>
    </source>
</evidence>
<comment type="subunit">
    <text evidence="7">The complex comprises the extracytoplasmic solute receptor protein and the two transmembrane proteins.</text>
</comment>
<evidence type="ECO:0000313" key="9">
    <source>
        <dbReference type="EMBL" id="MCW1934985.1"/>
    </source>
</evidence>
<sequence length="172" mass="18517">MNGLSRLTYHLMRVLFLLGSAAVVLMMLHIGVDVLARALMGRPTVGMVETVTNYYMIAVCFLPLAFVQVEGGHLTVDSFTQALPGPALRIVTIGALLVAAGITGLLTWHSAISAIHKTQTGEYTDLSVVDFPLWPARWLLVLGYGATFVTLCLQIILGLAGRPLSLREAVRG</sequence>
<evidence type="ECO:0000256" key="5">
    <source>
        <dbReference type="ARBA" id="ARBA00022989"/>
    </source>
</evidence>
<keyword evidence="4 7" id="KW-0812">Transmembrane</keyword>
<reference evidence="9 10" key="1">
    <citation type="submission" date="2022-10" db="EMBL/GenBank/DDBJ databases">
        <title>Pararhodobacter sp. nov., isolated from marine algae.</title>
        <authorList>
            <person name="Choi B.J."/>
            <person name="Kim J.M."/>
            <person name="Lee J.K."/>
            <person name="Choi D.G."/>
            <person name="Jeon C.O."/>
        </authorList>
    </citation>
    <scope>NUCLEOTIDE SEQUENCE [LARGE SCALE GENOMIC DNA]</scope>
    <source>
        <strain evidence="9 10">ZQ420</strain>
    </source>
</reference>
<evidence type="ECO:0000256" key="1">
    <source>
        <dbReference type="ARBA" id="ARBA00004651"/>
    </source>
</evidence>
<name>A0ABT3H599_9RHOB</name>
<gene>
    <name evidence="9" type="ORF">OKW52_22700</name>
</gene>
<evidence type="ECO:0000259" key="8">
    <source>
        <dbReference type="Pfam" id="PF04290"/>
    </source>
</evidence>
<feature type="transmembrane region" description="Helical" evidence="7">
    <location>
        <begin position="52"/>
        <end position="69"/>
    </location>
</feature>
<dbReference type="EMBL" id="JAPDFL010000002">
    <property type="protein sequence ID" value="MCW1934985.1"/>
    <property type="molecule type" value="Genomic_DNA"/>
</dbReference>
<keyword evidence="10" id="KW-1185">Reference proteome</keyword>
<dbReference type="InterPro" id="IPR055348">
    <property type="entry name" value="DctQ"/>
</dbReference>
<dbReference type="RefSeq" id="WP_264507870.1">
    <property type="nucleotide sequence ID" value="NZ_JAPDFL010000002.1"/>
</dbReference>
<comment type="similarity">
    <text evidence="7">Belongs to the TRAP transporter small permease family.</text>
</comment>